<organism evidence="2 3">
    <name type="scientific">Ilex paraguariensis</name>
    <name type="common">yerba mate</name>
    <dbReference type="NCBI Taxonomy" id="185542"/>
    <lineage>
        <taxon>Eukaryota</taxon>
        <taxon>Viridiplantae</taxon>
        <taxon>Streptophyta</taxon>
        <taxon>Embryophyta</taxon>
        <taxon>Tracheophyta</taxon>
        <taxon>Spermatophyta</taxon>
        <taxon>Magnoliopsida</taxon>
        <taxon>eudicotyledons</taxon>
        <taxon>Gunneridae</taxon>
        <taxon>Pentapetalae</taxon>
        <taxon>asterids</taxon>
        <taxon>campanulids</taxon>
        <taxon>Aquifoliales</taxon>
        <taxon>Aquifoliaceae</taxon>
        <taxon>Ilex</taxon>
    </lineage>
</organism>
<dbReference type="InterPro" id="IPR036291">
    <property type="entry name" value="NAD(P)-bd_dom_sf"/>
</dbReference>
<gene>
    <name evidence="2" type="ORF">ILEXP_LOCUS52892</name>
</gene>
<name>A0ABC8UPF5_9AQUA</name>
<comment type="caution">
    <text evidence="2">The sequence shown here is derived from an EMBL/GenBank/DDBJ whole genome shotgun (WGS) entry which is preliminary data.</text>
</comment>
<dbReference type="Proteomes" id="UP001642360">
    <property type="component" value="Unassembled WGS sequence"/>
</dbReference>
<dbReference type="Gene3D" id="3.40.50.720">
    <property type="entry name" value="NAD(P)-binding Rossmann-like Domain"/>
    <property type="match status" value="1"/>
</dbReference>
<reference evidence="2 3" key="1">
    <citation type="submission" date="2024-02" db="EMBL/GenBank/DDBJ databases">
        <authorList>
            <person name="Vignale AGUSTIN F."/>
            <person name="Sosa J E."/>
            <person name="Modenutti C."/>
        </authorList>
    </citation>
    <scope>NUCLEOTIDE SEQUENCE [LARGE SCALE GENOMIC DNA]</scope>
</reference>
<proteinExistence type="predicted"/>
<evidence type="ECO:0000313" key="3">
    <source>
        <dbReference type="Proteomes" id="UP001642360"/>
    </source>
</evidence>
<feature type="domain" description="3-hydroxyacyl-CoA dehydrogenase NAD binding" evidence="1">
    <location>
        <begin position="6"/>
        <end position="46"/>
    </location>
</feature>
<dbReference type="EMBL" id="CAUOFW020008399">
    <property type="protein sequence ID" value="CAK9182674.1"/>
    <property type="molecule type" value="Genomic_DNA"/>
</dbReference>
<evidence type="ECO:0000259" key="1">
    <source>
        <dbReference type="Pfam" id="PF02737"/>
    </source>
</evidence>
<feature type="non-terminal residue" evidence="2">
    <location>
        <position position="63"/>
    </location>
</feature>
<sequence length="63" mass="6538">MIEITTIGVVGGGQMGSGIAQVAAVHGLDVWLHDTDADALTRAQNQYPLIFSGSSPNVNSLRS</sequence>
<dbReference type="Pfam" id="PF02737">
    <property type="entry name" value="3HCDH_N"/>
    <property type="match status" value="1"/>
</dbReference>
<protein>
    <recommendedName>
        <fullName evidence="1">3-hydroxyacyl-CoA dehydrogenase NAD binding domain-containing protein</fullName>
    </recommendedName>
</protein>
<dbReference type="SUPFAM" id="SSF51735">
    <property type="entry name" value="NAD(P)-binding Rossmann-fold domains"/>
    <property type="match status" value="1"/>
</dbReference>
<evidence type="ECO:0000313" key="2">
    <source>
        <dbReference type="EMBL" id="CAK9182674.1"/>
    </source>
</evidence>
<dbReference type="InterPro" id="IPR006176">
    <property type="entry name" value="3-OHacyl-CoA_DH_NAD-bd"/>
</dbReference>
<keyword evidence="3" id="KW-1185">Reference proteome</keyword>
<dbReference type="AlphaFoldDB" id="A0ABC8UPF5"/>
<accession>A0ABC8UPF5</accession>